<dbReference type="PANTHER" id="PTHR31084:SF0">
    <property type="entry name" value="ALPHA-L-FUCOSIDASE 2"/>
    <property type="match status" value="1"/>
</dbReference>
<dbReference type="AlphaFoldDB" id="A0A0L9UFM4"/>
<dbReference type="PANTHER" id="PTHR31084">
    <property type="entry name" value="ALPHA-L-FUCOSIDASE 2"/>
    <property type="match status" value="1"/>
</dbReference>
<dbReference type="InterPro" id="IPR054363">
    <property type="entry name" value="GH95_cat"/>
</dbReference>
<evidence type="ECO:0000313" key="2">
    <source>
        <dbReference type="EMBL" id="KOM41496.1"/>
    </source>
</evidence>
<dbReference type="Proteomes" id="UP000053144">
    <property type="component" value="Chromosome 4"/>
</dbReference>
<evidence type="ECO:0000259" key="1">
    <source>
        <dbReference type="Pfam" id="PF22124"/>
    </source>
</evidence>
<protein>
    <recommendedName>
        <fullName evidence="1">Glycosyl hydrolase family 95 catalytic domain-containing protein</fullName>
    </recommendedName>
</protein>
<organism evidence="2 3">
    <name type="scientific">Phaseolus angularis</name>
    <name type="common">Azuki bean</name>
    <name type="synonym">Vigna angularis</name>
    <dbReference type="NCBI Taxonomy" id="3914"/>
    <lineage>
        <taxon>Eukaryota</taxon>
        <taxon>Viridiplantae</taxon>
        <taxon>Streptophyta</taxon>
        <taxon>Embryophyta</taxon>
        <taxon>Tracheophyta</taxon>
        <taxon>Spermatophyta</taxon>
        <taxon>Magnoliopsida</taxon>
        <taxon>eudicotyledons</taxon>
        <taxon>Gunneridae</taxon>
        <taxon>Pentapetalae</taxon>
        <taxon>rosids</taxon>
        <taxon>fabids</taxon>
        <taxon>Fabales</taxon>
        <taxon>Fabaceae</taxon>
        <taxon>Papilionoideae</taxon>
        <taxon>50 kb inversion clade</taxon>
        <taxon>NPAAA clade</taxon>
        <taxon>indigoferoid/millettioid clade</taxon>
        <taxon>Phaseoleae</taxon>
        <taxon>Vigna</taxon>
    </lineage>
</organism>
<reference evidence="3" key="1">
    <citation type="journal article" date="2015" name="Proc. Natl. Acad. Sci. U.S.A.">
        <title>Genome sequencing of adzuki bean (Vigna angularis) provides insight into high starch and low fat accumulation and domestication.</title>
        <authorList>
            <person name="Yang K."/>
            <person name="Tian Z."/>
            <person name="Chen C."/>
            <person name="Luo L."/>
            <person name="Zhao B."/>
            <person name="Wang Z."/>
            <person name="Yu L."/>
            <person name="Li Y."/>
            <person name="Sun Y."/>
            <person name="Li W."/>
            <person name="Chen Y."/>
            <person name="Li Y."/>
            <person name="Zhang Y."/>
            <person name="Ai D."/>
            <person name="Zhao J."/>
            <person name="Shang C."/>
            <person name="Ma Y."/>
            <person name="Wu B."/>
            <person name="Wang M."/>
            <person name="Gao L."/>
            <person name="Sun D."/>
            <person name="Zhang P."/>
            <person name="Guo F."/>
            <person name="Wang W."/>
            <person name="Li Y."/>
            <person name="Wang J."/>
            <person name="Varshney R.K."/>
            <person name="Wang J."/>
            <person name="Ling H.Q."/>
            <person name="Wan P."/>
        </authorList>
    </citation>
    <scope>NUCLEOTIDE SEQUENCE</scope>
    <source>
        <strain evidence="3">cv. Jingnong 6</strain>
    </source>
</reference>
<name>A0A0L9UFM4_PHAAN</name>
<feature type="domain" description="Glycosyl hydrolase family 95 catalytic" evidence="1">
    <location>
        <begin position="1"/>
        <end position="53"/>
    </location>
</feature>
<evidence type="ECO:0000313" key="3">
    <source>
        <dbReference type="Proteomes" id="UP000053144"/>
    </source>
</evidence>
<proteinExistence type="predicted"/>
<dbReference type="GO" id="GO:0004560">
    <property type="term" value="F:alpha-L-fucosidase activity"/>
    <property type="evidence" value="ECO:0007669"/>
    <property type="project" value="TreeGrafter"/>
</dbReference>
<dbReference type="Pfam" id="PF22124">
    <property type="entry name" value="Glyco_hydro_95_cat"/>
    <property type="match status" value="1"/>
</dbReference>
<dbReference type="STRING" id="3914.A0A0L9UFM4"/>
<sequence length="55" mass="6237">MDVAIIDEVFSTFLSAYKVVGRTNDNIVQKVCTAQPRLRPLYIAQDGSIMEWVFS</sequence>
<accession>A0A0L9UFM4</accession>
<dbReference type="EMBL" id="CM003374">
    <property type="protein sequence ID" value="KOM41496.1"/>
    <property type="molecule type" value="Genomic_DNA"/>
</dbReference>
<gene>
    <name evidence="2" type="ORF">LR48_Vigan04g169400</name>
</gene>
<dbReference type="Gramene" id="KOM41496">
    <property type="protein sequence ID" value="KOM41496"/>
    <property type="gene ID" value="LR48_Vigan04g169400"/>
</dbReference>